<dbReference type="EMBL" id="BCWF01000038">
    <property type="protein sequence ID" value="GAT31072.1"/>
    <property type="molecule type" value="Genomic_DNA"/>
</dbReference>
<reference evidence="2" key="2">
    <citation type="submission" date="2016-02" db="EMBL/GenBank/DDBJ databases">
        <title>Genome sequencing of Aspergillus luchuensis NBRC 4314.</title>
        <authorList>
            <person name="Yamada O."/>
        </authorList>
    </citation>
    <scope>NUCLEOTIDE SEQUENCE [LARGE SCALE GENOMIC DNA]</scope>
    <source>
        <strain evidence="2">RIB 2604</strain>
    </source>
</reference>
<protein>
    <submittedName>
        <fullName evidence="1">Uncharacterized protein</fullName>
    </submittedName>
</protein>
<evidence type="ECO:0000313" key="2">
    <source>
        <dbReference type="Proteomes" id="UP000075230"/>
    </source>
</evidence>
<reference evidence="1 2" key="1">
    <citation type="journal article" date="2016" name="DNA Res.">
        <title>Genome sequence of Aspergillus luchuensis NBRC 4314.</title>
        <authorList>
            <person name="Yamada O."/>
            <person name="Machida M."/>
            <person name="Hosoyama A."/>
            <person name="Goto M."/>
            <person name="Takahashi T."/>
            <person name="Futagami T."/>
            <person name="Yamagata Y."/>
            <person name="Takeuchi M."/>
            <person name="Kobayashi T."/>
            <person name="Koike H."/>
            <person name="Abe K."/>
            <person name="Asai K."/>
            <person name="Arita M."/>
            <person name="Fujita N."/>
            <person name="Fukuda K."/>
            <person name="Higa K."/>
            <person name="Horikawa H."/>
            <person name="Ishikawa T."/>
            <person name="Jinno K."/>
            <person name="Kato Y."/>
            <person name="Kirimura K."/>
            <person name="Mizutani O."/>
            <person name="Nakasone K."/>
            <person name="Sano M."/>
            <person name="Shiraishi Y."/>
            <person name="Tsukahara M."/>
            <person name="Gomi K."/>
        </authorList>
    </citation>
    <scope>NUCLEOTIDE SEQUENCE [LARGE SCALE GENOMIC DNA]</scope>
    <source>
        <strain evidence="1 2">RIB 2604</strain>
    </source>
</reference>
<comment type="caution">
    <text evidence="1">The sequence shown here is derived from an EMBL/GenBank/DDBJ whole genome shotgun (WGS) entry which is preliminary data.</text>
</comment>
<dbReference type="VEuPathDB" id="FungiDB:ASPFODRAFT_202684"/>
<accession>A0A146G1W1</accession>
<dbReference type="AlphaFoldDB" id="A0A146G1W1"/>
<evidence type="ECO:0000313" key="1">
    <source>
        <dbReference type="EMBL" id="GAT31072.1"/>
    </source>
</evidence>
<proteinExistence type="predicted"/>
<organism evidence="1 2">
    <name type="scientific">Aspergillus kawachii</name>
    <name type="common">White koji mold</name>
    <name type="synonym">Aspergillus awamori var. kawachi</name>
    <dbReference type="NCBI Taxonomy" id="1069201"/>
    <lineage>
        <taxon>Eukaryota</taxon>
        <taxon>Fungi</taxon>
        <taxon>Dikarya</taxon>
        <taxon>Ascomycota</taxon>
        <taxon>Pezizomycotina</taxon>
        <taxon>Eurotiomycetes</taxon>
        <taxon>Eurotiomycetidae</taxon>
        <taxon>Eurotiales</taxon>
        <taxon>Aspergillaceae</taxon>
        <taxon>Aspergillus</taxon>
        <taxon>Aspergillus subgen. Circumdati</taxon>
    </lineage>
</organism>
<sequence length="417" mass="46819">MTENVVRERVISLYHIFTGEVEGPQSVPFVSSEPGSEGDVLPSFLHEQKISISSWDIEANLTGSPVTSVPFIQQPHLLPHDSLPLIEVLFPDFNLSTRRREAERYGLVVADQADWSDELCQFFGELALATRLGRVYSSLPDLYKVRHISHPHPFVLSARAYGFFPNFEDGWKIDLCLEPDRRIKSALPHIMLTASQPAQAREGSILYGELAVIVSVMHDRAIQPEVGSEEEMEKLGKLSRTDLEELDEVLNEKAPAFPNEQKFPLLLLSLVNPKHARILCAYMSDDLLVVKMSKIYSFEEKESAPIGITGCSSFQLVKDQLWPYSRFCVVSLNWNEDRVTPGKWEINVTVNFPAPWIEGCGYIQLKSKGYGLVRSCKYNGRRLKLERLASSDISSCAGSEASGTLHPIAINSMNHND</sequence>
<gene>
    <name evidence="1" type="ORF">RIB2604_03900080</name>
</gene>
<dbReference type="Proteomes" id="UP000075230">
    <property type="component" value="Unassembled WGS sequence"/>
</dbReference>
<name>A0A146G1W1_ASPKA</name>